<protein>
    <submittedName>
        <fullName evidence="2">Uncharacterized protein</fullName>
    </submittedName>
</protein>
<evidence type="ECO:0000313" key="3">
    <source>
        <dbReference type="Proteomes" id="UP001153321"/>
    </source>
</evidence>
<accession>A0A9P0I9N4</accession>
<sequence length="141" mass="15565">MRRTVIFPGILIILLEQSLTQRCDKQKIILLGDGNMGATSHFSWLGLFKVAIDNGDVVKHAVTAIVLIKPKYALANADDIAKIPENIFREDSTAMFLSTDGVPVHYRPLSYVTHPEYDTVVYSSIAVIKLAVPNNSKLSPL</sequence>
<name>A0A9P0I9N4_SPOLI</name>
<evidence type="ECO:0000256" key="1">
    <source>
        <dbReference type="SAM" id="SignalP"/>
    </source>
</evidence>
<feature type="signal peptide" evidence="1">
    <location>
        <begin position="1"/>
        <end position="20"/>
    </location>
</feature>
<feature type="chain" id="PRO_5040461501" evidence="1">
    <location>
        <begin position="21"/>
        <end position="141"/>
    </location>
</feature>
<proteinExistence type="predicted"/>
<dbReference type="EMBL" id="LR824555">
    <property type="protein sequence ID" value="CAH1641910.1"/>
    <property type="molecule type" value="Genomic_DNA"/>
</dbReference>
<organism evidence="2 3">
    <name type="scientific">Spodoptera littoralis</name>
    <name type="common">Egyptian cotton leafworm</name>
    <dbReference type="NCBI Taxonomy" id="7109"/>
    <lineage>
        <taxon>Eukaryota</taxon>
        <taxon>Metazoa</taxon>
        <taxon>Ecdysozoa</taxon>
        <taxon>Arthropoda</taxon>
        <taxon>Hexapoda</taxon>
        <taxon>Insecta</taxon>
        <taxon>Pterygota</taxon>
        <taxon>Neoptera</taxon>
        <taxon>Endopterygota</taxon>
        <taxon>Lepidoptera</taxon>
        <taxon>Glossata</taxon>
        <taxon>Ditrysia</taxon>
        <taxon>Noctuoidea</taxon>
        <taxon>Noctuidae</taxon>
        <taxon>Amphipyrinae</taxon>
        <taxon>Spodoptera</taxon>
    </lineage>
</organism>
<keyword evidence="1" id="KW-0732">Signal</keyword>
<evidence type="ECO:0000313" key="2">
    <source>
        <dbReference type="EMBL" id="CAH1641910.1"/>
    </source>
</evidence>
<reference evidence="2" key="1">
    <citation type="submission" date="2022-02" db="EMBL/GenBank/DDBJ databases">
        <authorList>
            <person name="King R."/>
        </authorList>
    </citation>
    <scope>NUCLEOTIDE SEQUENCE</scope>
</reference>
<keyword evidence="3" id="KW-1185">Reference proteome</keyword>
<dbReference type="Proteomes" id="UP001153321">
    <property type="component" value="Chromosome 24"/>
</dbReference>
<gene>
    <name evidence="2" type="ORF">SPLIT_LOCUS7266</name>
</gene>
<dbReference type="AlphaFoldDB" id="A0A9P0I9N4"/>